<evidence type="ECO:0000313" key="2">
    <source>
        <dbReference type="EMBL" id="KAH3779791.1"/>
    </source>
</evidence>
<gene>
    <name evidence="2" type="ORF">DPMN_157597</name>
</gene>
<feature type="region of interest" description="Disordered" evidence="1">
    <location>
        <begin position="32"/>
        <end position="63"/>
    </location>
</feature>
<reference evidence="2" key="2">
    <citation type="submission" date="2020-11" db="EMBL/GenBank/DDBJ databases">
        <authorList>
            <person name="McCartney M.A."/>
            <person name="Auch B."/>
            <person name="Kono T."/>
            <person name="Mallez S."/>
            <person name="Becker A."/>
            <person name="Gohl D.M."/>
            <person name="Silverstein K.A.T."/>
            <person name="Koren S."/>
            <person name="Bechman K.B."/>
            <person name="Herman A."/>
            <person name="Abrahante J.E."/>
            <person name="Garbe J."/>
        </authorList>
    </citation>
    <scope>NUCLEOTIDE SEQUENCE</scope>
    <source>
        <strain evidence="2">Duluth1</strain>
        <tissue evidence="2">Whole animal</tissue>
    </source>
</reference>
<dbReference type="Proteomes" id="UP000828390">
    <property type="component" value="Unassembled WGS sequence"/>
</dbReference>
<keyword evidence="3" id="KW-1185">Reference proteome</keyword>
<proteinExistence type="predicted"/>
<protein>
    <submittedName>
        <fullName evidence="2">Uncharacterized protein</fullName>
    </submittedName>
</protein>
<organism evidence="2 3">
    <name type="scientific">Dreissena polymorpha</name>
    <name type="common">Zebra mussel</name>
    <name type="synonym">Mytilus polymorpha</name>
    <dbReference type="NCBI Taxonomy" id="45954"/>
    <lineage>
        <taxon>Eukaryota</taxon>
        <taxon>Metazoa</taxon>
        <taxon>Spiralia</taxon>
        <taxon>Lophotrochozoa</taxon>
        <taxon>Mollusca</taxon>
        <taxon>Bivalvia</taxon>
        <taxon>Autobranchia</taxon>
        <taxon>Heteroconchia</taxon>
        <taxon>Euheterodonta</taxon>
        <taxon>Imparidentia</taxon>
        <taxon>Neoheterodontei</taxon>
        <taxon>Myida</taxon>
        <taxon>Dreissenoidea</taxon>
        <taxon>Dreissenidae</taxon>
        <taxon>Dreissena</taxon>
    </lineage>
</organism>
<evidence type="ECO:0000256" key="1">
    <source>
        <dbReference type="SAM" id="MobiDB-lite"/>
    </source>
</evidence>
<name>A0A9D4EHH3_DREPO</name>
<dbReference type="EMBL" id="JAIWYP010000008">
    <property type="protein sequence ID" value="KAH3779791.1"/>
    <property type="molecule type" value="Genomic_DNA"/>
</dbReference>
<accession>A0A9D4EHH3</accession>
<comment type="caution">
    <text evidence="2">The sequence shown here is derived from an EMBL/GenBank/DDBJ whole genome shotgun (WGS) entry which is preliminary data.</text>
</comment>
<reference evidence="2" key="1">
    <citation type="journal article" date="2019" name="bioRxiv">
        <title>The Genome of the Zebra Mussel, Dreissena polymorpha: A Resource for Invasive Species Research.</title>
        <authorList>
            <person name="McCartney M.A."/>
            <person name="Auch B."/>
            <person name="Kono T."/>
            <person name="Mallez S."/>
            <person name="Zhang Y."/>
            <person name="Obille A."/>
            <person name="Becker A."/>
            <person name="Abrahante J.E."/>
            <person name="Garbe J."/>
            <person name="Badalamenti J.P."/>
            <person name="Herman A."/>
            <person name="Mangelson H."/>
            <person name="Liachko I."/>
            <person name="Sullivan S."/>
            <person name="Sone E.D."/>
            <person name="Koren S."/>
            <person name="Silverstein K.A.T."/>
            <person name="Beckman K.B."/>
            <person name="Gohl D.M."/>
        </authorList>
    </citation>
    <scope>NUCLEOTIDE SEQUENCE</scope>
    <source>
        <strain evidence="2">Duluth1</strain>
        <tissue evidence="2">Whole animal</tissue>
    </source>
</reference>
<evidence type="ECO:0000313" key="3">
    <source>
        <dbReference type="Proteomes" id="UP000828390"/>
    </source>
</evidence>
<sequence length="63" mass="6599">MAPAIDYQTVCDGAKTVRALAGYSQTVSVSQTVGAPARTPRQSAAVQRPSGHLQEIPKQSSTE</sequence>
<dbReference type="AlphaFoldDB" id="A0A9D4EHH3"/>